<dbReference type="InterPro" id="IPR009567">
    <property type="entry name" value="SARAF"/>
</dbReference>
<gene>
    <name evidence="16" type="ORF">ODALV1_LOCUS24595</name>
</gene>
<comment type="caution">
    <text evidence="16">The sequence shown here is derived from an EMBL/GenBank/DDBJ whole genome shotgun (WGS) entry which is preliminary data.</text>
</comment>
<evidence type="ECO:0000256" key="14">
    <source>
        <dbReference type="SAM" id="MobiDB-lite"/>
    </source>
</evidence>
<evidence type="ECO:0000256" key="10">
    <source>
        <dbReference type="ARBA" id="ARBA00022989"/>
    </source>
</evidence>
<evidence type="ECO:0000256" key="12">
    <source>
        <dbReference type="ARBA" id="ARBA00023136"/>
    </source>
</evidence>
<reference evidence="16 17" key="1">
    <citation type="submission" date="2024-08" db="EMBL/GenBank/DDBJ databases">
        <authorList>
            <person name="Cucini C."/>
            <person name="Frati F."/>
        </authorList>
    </citation>
    <scope>NUCLEOTIDE SEQUENCE [LARGE SCALE GENOMIC DNA]</scope>
</reference>
<dbReference type="PANTHER" id="PTHR15929">
    <property type="entry name" value="STORE-OPERATED CALCIUM ENTRY-ASSOCIATED REGULATORY FACTOR"/>
    <property type="match status" value="1"/>
</dbReference>
<evidence type="ECO:0000256" key="13">
    <source>
        <dbReference type="ARBA" id="ARBA00031116"/>
    </source>
</evidence>
<dbReference type="Pfam" id="PF06682">
    <property type="entry name" value="SARAF"/>
    <property type="match status" value="1"/>
</dbReference>
<evidence type="ECO:0000256" key="2">
    <source>
        <dbReference type="ARBA" id="ARBA00006833"/>
    </source>
</evidence>
<evidence type="ECO:0000256" key="8">
    <source>
        <dbReference type="ARBA" id="ARBA00022824"/>
    </source>
</evidence>
<evidence type="ECO:0000256" key="3">
    <source>
        <dbReference type="ARBA" id="ARBA00016584"/>
    </source>
</evidence>
<keyword evidence="10 15" id="KW-1133">Transmembrane helix</keyword>
<keyword evidence="6 15" id="KW-0812">Transmembrane</keyword>
<protein>
    <recommendedName>
        <fullName evidence="3">Store-operated calcium entry-associated regulatory factor</fullName>
    </recommendedName>
    <alternativeName>
        <fullName evidence="13">Transmembrane protein 66</fullName>
    </alternativeName>
</protein>
<keyword evidence="7" id="KW-0732">Signal</keyword>
<feature type="transmembrane region" description="Helical" evidence="15">
    <location>
        <begin position="50"/>
        <end position="69"/>
    </location>
</feature>
<evidence type="ECO:0000256" key="1">
    <source>
        <dbReference type="ARBA" id="ARBA00004115"/>
    </source>
</evidence>
<organism evidence="16 17">
    <name type="scientific">Orchesella dallaii</name>
    <dbReference type="NCBI Taxonomy" id="48710"/>
    <lineage>
        <taxon>Eukaryota</taxon>
        <taxon>Metazoa</taxon>
        <taxon>Ecdysozoa</taxon>
        <taxon>Arthropoda</taxon>
        <taxon>Hexapoda</taxon>
        <taxon>Collembola</taxon>
        <taxon>Entomobryomorpha</taxon>
        <taxon>Entomobryoidea</taxon>
        <taxon>Orchesellidae</taxon>
        <taxon>Orchesellinae</taxon>
        <taxon>Orchesella</taxon>
    </lineage>
</organism>
<evidence type="ECO:0000256" key="5">
    <source>
        <dbReference type="ARBA" id="ARBA00022568"/>
    </source>
</evidence>
<name>A0ABP1RPE7_9HEXA</name>
<keyword evidence="11" id="KW-0406">Ion transport</keyword>
<keyword evidence="4" id="KW-0813">Transport</keyword>
<comment type="similarity">
    <text evidence="2">Belongs to the SARAF family.</text>
</comment>
<evidence type="ECO:0000256" key="9">
    <source>
        <dbReference type="ARBA" id="ARBA00022837"/>
    </source>
</evidence>
<evidence type="ECO:0000313" key="16">
    <source>
        <dbReference type="EMBL" id="CAL8132369.1"/>
    </source>
</evidence>
<keyword evidence="17" id="KW-1185">Reference proteome</keyword>
<dbReference type="EMBL" id="CAXLJM020000092">
    <property type="protein sequence ID" value="CAL8132369.1"/>
    <property type="molecule type" value="Genomic_DNA"/>
</dbReference>
<evidence type="ECO:0000313" key="17">
    <source>
        <dbReference type="Proteomes" id="UP001642540"/>
    </source>
</evidence>
<keyword evidence="8" id="KW-0256">Endoplasmic reticulum</keyword>
<evidence type="ECO:0000256" key="11">
    <source>
        <dbReference type="ARBA" id="ARBA00023065"/>
    </source>
</evidence>
<proteinExistence type="inferred from homology"/>
<comment type="subcellular location">
    <subcellularLocation>
        <location evidence="1">Endoplasmic reticulum membrane</location>
        <topology evidence="1">Single-pass type I membrane protein</topology>
    </subcellularLocation>
</comment>
<feature type="compositionally biased region" description="Low complexity" evidence="14">
    <location>
        <begin position="83"/>
        <end position="100"/>
    </location>
</feature>
<dbReference type="PANTHER" id="PTHR15929:SF0">
    <property type="entry name" value="STORE-OPERATED CALCIUM ENTRY-ASSOCIATED REGULATORY FACTOR"/>
    <property type="match status" value="1"/>
</dbReference>
<sequence>MNHHFKFGNISVNCEGYDYPTDPYILKGSCGLSYTLDWAGQSEWSTGTKLFLFGFVALVIIFIVFAIACGDPKSNRVSRPGDRSVLTSSRSGSTGSRSTSGFGGTDRR</sequence>
<dbReference type="Proteomes" id="UP001642540">
    <property type="component" value="Unassembled WGS sequence"/>
</dbReference>
<keyword evidence="12 15" id="KW-0472">Membrane</keyword>
<keyword evidence="5" id="KW-0109">Calcium transport</keyword>
<feature type="region of interest" description="Disordered" evidence="14">
    <location>
        <begin position="72"/>
        <end position="108"/>
    </location>
</feature>
<keyword evidence="9" id="KW-0106">Calcium</keyword>
<evidence type="ECO:0000256" key="6">
    <source>
        <dbReference type="ARBA" id="ARBA00022692"/>
    </source>
</evidence>
<evidence type="ECO:0000256" key="7">
    <source>
        <dbReference type="ARBA" id="ARBA00022729"/>
    </source>
</evidence>
<accession>A0ABP1RPE7</accession>
<evidence type="ECO:0000256" key="4">
    <source>
        <dbReference type="ARBA" id="ARBA00022448"/>
    </source>
</evidence>
<evidence type="ECO:0000256" key="15">
    <source>
        <dbReference type="SAM" id="Phobius"/>
    </source>
</evidence>